<dbReference type="PANTHER" id="PTHR17630:SF44">
    <property type="entry name" value="PROTEIN AIM2"/>
    <property type="match status" value="1"/>
</dbReference>
<sequence length="246" mass="26616">MTTKACCDGGLPANDNSKDAPKGELLMLGDLPCYEVGHGAKAVIAVYDIFGFDVKRTKLVCDQISQAGYRVILPDFFRGSDVLKEFGSFPPPGGIEDVVSWVTRVAPFDKTVKEVLGAVTTHLESKGAKSIGILGFCWGGKIVMKTCTGDEKKIKCGCGIHPSFLEASDVEAVNVPQAFMPAGNDPPIDPVWDAIKRKPFHSDCFLKVFKESVHGWSLRSDMSDARAAALANEAIELSIQFFNNNL</sequence>
<dbReference type="InterPro" id="IPR029058">
    <property type="entry name" value="AB_hydrolase_fold"/>
</dbReference>
<dbReference type="GO" id="GO:0016787">
    <property type="term" value="F:hydrolase activity"/>
    <property type="evidence" value="ECO:0007669"/>
    <property type="project" value="InterPro"/>
</dbReference>
<dbReference type="EMBL" id="HBFZ01000578">
    <property type="protein sequence ID" value="CAD8987598.1"/>
    <property type="molecule type" value="Transcribed_RNA"/>
</dbReference>
<dbReference type="InterPro" id="IPR002925">
    <property type="entry name" value="Dienelactn_hydro"/>
</dbReference>
<dbReference type="PANTHER" id="PTHR17630">
    <property type="entry name" value="DIENELACTONE HYDROLASE"/>
    <property type="match status" value="1"/>
</dbReference>
<gene>
    <name evidence="2" type="ORF">PCOR1465_LOCUS382</name>
</gene>
<accession>A0A7S1HPZ2</accession>
<dbReference type="Gene3D" id="3.40.50.1820">
    <property type="entry name" value="alpha/beta hydrolase"/>
    <property type="match status" value="1"/>
</dbReference>
<name>A0A7S1HPZ2_9EUKA</name>
<organism evidence="2">
    <name type="scientific">Phaeocystis cordata</name>
    <dbReference type="NCBI Taxonomy" id="118079"/>
    <lineage>
        <taxon>Eukaryota</taxon>
        <taxon>Haptista</taxon>
        <taxon>Haptophyta</taxon>
        <taxon>Prymnesiophyceae</taxon>
        <taxon>Phaeocystales</taxon>
        <taxon>Phaeocystaceae</taxon>
        <taxon>Phaeocystis</taxon>
    </lineage>
</organism>
<dbReference type="AlphaFoldDB" id="A0A7S1HPZ2"/>
<protein>
    <recommendedName>
        <fullName evidence="1">Dienelactone hydrolase domain-containing protein</fullName>
    </recommendedName>
</protein>
<dbReference type="Pfam" id="PF01738">
    <property type="entry name" value="DLH"/>
    <property type="match status" value="1"/>
</dbReference>
<evidence type="ECO:0000313" key="2">
    <source>
        <dbReference type="EMBL" id="CAD8987598.1"/>
    </source>
</evidence>
<feature type="domain" description="Dienelactone hydrolase" evidence="1">
    <location>
        <begin position="40"/>
        <end position="244"/>
    </location>
</feature>
<proteinExistence type="predicted"/>
<reference evidence="2" key="1">
    <citation type="submission" date="2021-01" db="EMBL/GenBank/DDBJ databases">
        <authorList>
            <person name="Corre E."/>
            <person name="Pelletier E."/>
            <person name="Niang G."/>
            <person name="Scheremetjew M."/>
            <person name="Finn R."/>
            <person name="Kale V."/>
            <person name="Holt S."/>
            <person name="Cochrane G."/>
            <person name="Meng A."/>
            <person name="Brown T."/>
            <person name="Cohen L."/>
        </authorList>
    </citation>
    <scope>NUCLEOTIDE SEQUENCE</scope>
    <source>
        <strain evidence="2">RCC1383</strain>
    </source>
</reference>
<evidence type="ECO:0000259" key="1">
    <source>
        <dbReference type="Pfam" id="PF01738"/>
    </source>
</evidence>
<dbReference type="SUPFAM" id="SSF53474">
    <property type="entry name" value="alpha/beta-Hydrolases"/>
    <property type="match status" value="1"/>
</dbReference>